<organism evidence="7 8">
    <name type="scientific">Littorina saxatilis</name>
    <dbReference type="NCBI Taxonomy" id="31220"/>
    <lineage>
        <taxon>Eukaryota</taxon>
        <taxon>Metazoa</taxon>
        <taxon>Spiralia</taxon>
        <taxon>Lophotrochozoa</taxon>
        <taxon>Mollusca</taxon>
        <taxon>Gastropoda</taxon>
        <taxon>Caenogastropoda</taxon>
        <taxon>Littorinimorpha</taxon>
        <taxon>Littorinoidea</taxon>
        <taxon>Littorinidae</taxon>
        <taxon>Littorina</taxon>
    </lineage>
</organism>
<comment type="function">
    <text evidence="5">Involved in nucleolar processing of pre-18S ribosomal RNA.</text>
</comment>
<dbReference type="InterPro" id="IPR007144">
    <property type="entry name" value="SSU_processome_Utp11"/>
</dbReference>
<gene>
    <name evidence="7" type="ORF">V1264_015928</name>
</gene>
<evidence type="ECO:0000256" key="3">
    <source>
        <dbReference type="ARBA" id="ARBA00022552"/>
    </source>
</evidence>
<dbReference type="PIRSF" id="PIRSF015952">
    <property type="entry name" value="U3snoRNP11"/>
    <property type="match status" value="1"/>
</dbReference>
<evidence type="ECO:0000313" key="8">
    <source>
        <dbReference type="Proteomes" id="UP001374579"/>
    </source>
</evidence>
<evidence type="ECO:0000256" key="2">
    <source>
        <dbReference type="ARBA" id="ARBA00008105"/>
    </source>
</evidence>
<comment type="caution">
    <text evidence="7">The sequence shown here is derived from an EMBL/GenBank/DDBJ whole genome shotgun (WGS) entry which is preliminary data.</text>
</comment>
<dbReference type="Pfam" id="PF03998">
    <property type="entry name" value="Utp11"/>
    <property type="match status" value="1"/>
</dbReference>
<comment type="similarity">
    <text evidence="2 5">Belongs to the UTP11 family.</text>
</comment>
<protein>
    <recommendedName>
        <fullName evidence="5">U3 small nucleolar RNA-associated protein 11</fullName>
        <shortName evidence="5">U3 snoRNA-associated protein 11</shortName>
    </recommendedName>
</protein>
<dbReference type="Proteomes" id="UP001374579">
    <property type="component" value="Unassembled WGS sequence"/>
</dbReference>
<proteinExistence type="inferred from homology"/>
<evidence type="ECO:0000256" key="1">
    <source>
        <dbReference type="ARBA" id="ARBA00004604"/>
    </source>
</evidence>
<name>A0AAN9GH09_9CAEN</name>
<dbReference type="GO" id="GO:0032040">
    <property type="term" value="C:small-subunit processome"/>
    <property type="evidence" value="ECO:0007669"/>
    <property type="project" value="UniProtKB-UniRule"/>
</dbReference>
<dbReference type="PANTHER" id="PTHR12838:SF0">
    <property type="entry name" value="U3 SMALL NUCLEOLAR RNA-ASSOCIATED PROTEIN 11-RELATED"/>
    <property type="match status" value="1"/>
</dbReference>
<reference evidence="7 8" key="1">
    <citation type="submission" date="2024-02" db="EMBL/GenBank/DDBJ databases">
        <title>Chromosome-scale genome assembly of the rough periwinkle Littorina saxatilis.</title>
        <authorList>
            <person name="De Jode A."/>
            <person name="Faria R."/>
            <person name="Formenti G."/>
            <person name="Sims Y."/>
            <person name="Smith T.P."/>
            <person name="Tracey A."/>
            <person name="Wood J.M.D."/>
            <person name="Zagrodzka Z.B."/>
            <person name="Johannesson K."/>
            <person name="Butlin R.K."/>
            <person name="Leder E.H."/>
        </authorList>
    </citation>
    <scope>NUCLEOTIDE SEQUENCE [LARGE SCALE GENOMIC DNA]</scope>
    <source>
        <strain evidence="7">Snail1</strain>
        <tissue evidence="7">Muscle</tissue>
    </source>
</reference>
<dbReference type="AlphaFoldDB" id="A0AAN9GH09"/>
<comment type="subcellular location">
    <subcellularLocation>
        <location evidence="1 5">Nucleus</location>
        <location evidence="1 5">Nucleolus</location>
    </subcellularLocation>
</comment>
<feature type="compositionally biased region" description="Basic residues" evidence="6">
    <location>
        <begin position="7"/>
        <end position="27"/>
    </location>
</feature>
<evidence type="ECO:0000256" key="6">
    <source>
        <dbReference type="SAM" id="MobiDB-lite"/>
    </source>
</evidence>
<comment type="subunit">
    <text evidence="5">Component of the ribosomal small subunit (SSU) processome.</text>
</comment>
<evidence type="ECO:0000256" key="4">
    <source>
        <dbReference type="ARBA" id="ARBA00023242"/>
    </source>
</evidence>
<dbReference type="PANTHER" id="PTHR12838">
    <property type="entry name" value="U3 SMALL NUCLEOLAR RNA-ASSOCIATED PROTEIN 11"/>
    <property type="match status" value="1"/>
</dbReference>
<accession>A0AAN9GH09</accession>
<keyword evidence="4 5" id="KW-0539">Nucleus</keyword>
<keyword evidence="8" id="KW-1185">Reference proteome</keyword>
<evidence type="ECO:0000256" key="5">
    <source>
        <dbReference type="PIRNR" id="PIRNR015952"/>
    </source>
</evidence>
<keyword evidence="3 5" id="KW-0698">rRNA processing</keyword>
<feature type="region of interest" description="Disordered" evidence="6">
    <location>
        <begin position="1"/>
        <end position="37"/>
    </location>
</feature>
<dbReference type="EMBL" id="JBAMIC010000004">
    <property type="protein sequence ID" value="KAK7108137.1"/>
    <property type="molecule type" value="Genomic_DNA"/>
</dbReference>
<dbReference type="GO" id="GO:0006364">
    <property type="term" value="P:rRNA processing"/>
    <property type="evidence" value="ECO:0007669"/>
    <property type="project" value="UniProtKB-UniRule"/>
</dbReference>
<evidence type="ECO:0000313" key="7">
    <source>
        <dbReference type="EMBL" id="KAK7108137.1"/>
    </source>
</evidence>
<sequence>MSGSFKKAAKAHQKVHRERSQPAHRAHLGQLEKHKDYVERARDYNKKKEKIKALRVKAANRNPDEFYFNMVSTEKVDGVHQTKEEKLEKLTEEQELLMQRNDLRYVTMKRNVELKKIEKLKADLQLLDPQFRQNKHIVFVDSKKDVPRARTRLEEGKRQQEAILAVTPEQQQDMDKKYGMLAKRYGRLKELTTIIDKLEVSTHLTKDKTSKKKLVKEETKECAAVYRWCYQRKR</sequence>